<name>A0ACC1RGK6_9HYPO</name>
<dbReference type="Proteomes" id="UP001148629">
    <property type="component" value="Unassembled WGS sequence"/>
</dbReference>
<comment type="caution">
    <text evidence="1">The sequence shown here is derived from an EMBL/GenBank/DDBJ whole genome shotgun (WGS) entry which is preliminary data.</text>
</comment>
<protein>
    <submittedName>
        <fullName evidence="1">Uncharacterized protein</fullName>
    </submittedName>
</protein>
<dbReference type="EMBL" id="JANRMS010003566">
    <property type="protein sequence ID" value="KAJ3517463.1"/>
    <property type="molecule type" value="Genomic_DNA"/>
</dbReference>
<sequence length="750" mass="83517">MWSTHDLACAHCRARKIRCGRERPQCESCKRDGVECRYSSPGKRINHVKLLCQNFEALEDHLSSIQSDLSALTSLVKSGNGASSLPASGDDRTLQDSARPEGTATTRQDRHIVRNTSQSVDRYHGPCSLYTLCRELHDDSIFETADGDEHVAIRIMLQQMVAEAGQEHEFESPYAHTGICLPPRQFLNIVVGQFFKNADYATDMFLRSTFQAQLDRIYSQSLRPSDEGWAICFNVIVLLTIGKDHSNHGNSPFIQPFRQTLNMAINNSRIFLTPRLVNVQALALLSYVVEQHSNTTLAETVFAQACHLARTMGLDQYYASRQGFSPEETLERQKVLRSLYIRDKNFVICRGSSPCLSEYEPSIDRLPKSPEEDESKYLARIELARVQDEIYQKIANYKKPPMCILLGTRKYESAALMLSFFATRLYMLRDIDDPRCYHQSFKDAKACCLLFLLATTAQPDSSLTEALDQLLGYTRSCSPMNASSSEDARDNSPQNAPATPDEGEILASVLPRLAASFPLAAVFTVARRFLYQPMAEPDDAPGQPEEEILILEAVRDRFAVAADQEHAENFALRLSRTVDFVTRIVRQKLFPETLSTPPMAFNELSSLQSTASSNSQRTSVGASLKGTPPGPEAHSTATSVSEAVSNSSLLLPFMQPLDSPNGCSPWLGNASHHASSAMVLTPWPASYKQQHQHHDGTVHVGKRQRLSGQGELFDITSGFADHGHRPEEDSLFTFDFLSAASEVPSFEVDE</sequence>
<accession>A0ACC1RGK6</accession>
<reference evidence="1" key="1">
    <citation type="submission" date="2022-08" db="EMBL/GenBank/DDBJ databases">
        <title>Genome Sequence of Fusarium decemcellulare.</title>
        <authorList>
            <person name="Buettner E."/>
        </authorList>
    </citation>
    <scope>NUCLEOTIDE SEQUENCE</scope>
    <source>
        <strain evidence="1">Babe19</strain>
    </source>
</reference>
<proteinExistence type="predicted"/>
<evidence type="ECO:0000313" key="1">
    <source>
        <dbReference type="EMBL" id="KAJ3517463.1"/>
    </source>
</evidence>
<keyword evidence="2" id="KW-1185">Reference proteome</keyword>
<gene>
    <name evidence="1" type="ORF">NM208_g14698</name>
</gene>
<evidence type="ECO:0000313" key="2">
    <source>
        <dbReference type="Proteomes" id="UP001148629"/>
    </source>
</evidence>
<organism evidence="1 2">
    <name type="scientific">Fusarium decemcellulare</name>
    <dbReference type="NCBI Taxonomy" id="57161"/>
    <lineage>
        <taxon>Eukaryota</taxon>
        <taxon>Fungi</taxon>
        <taxon>Dikarya</taxon>
        <taxon>Ascomycota</taxon>
        <taxon>Pezizomycotina</taxon>
        <taxon>Sordariomycetes</taxon>
        <taxon>Hypocreomycetidae</taxon>
        <taxon>Hypocreales</taxon>
        <taxon>Nectriaceae</taxon>
        <taxon>Fusarium</taxon>
        <taxon>Fusarium decemcellulare species complex</taxon>
    </lineage>
</organism>